<feature type="domain" description="DUF7041" evidence="2">
    <location>
        <begin position="43"/>
        <end position="125"/>
    </location>
</feature>
<dbReference type="PANTHER" id="PTHR33327">
    <property type="entry name" value="ENDONUCLEASE"/>
    <property type="match status" value="1"/>
</dbReference>
<gene>
    <name evidence="3" type="ORF">KPH14_012573</name>
</gene>
<keyword evidence="4" id="KW-1185">Reference proteome</keyword>
<comment type="caution">
    <text evidence="3">The sequence shown here is derived from an EMBL/GenBank/DDBJ whole genome shotgun (WGS) entry which is preliminary data.</text>
</comment>
<dbReference type="EMBL" id="JAIFRP010000235">
    <property type="protein sequence ID" value="KAK2578544.1"/>
    <property type="molecule type" value="Genomic_DNA"/>
</dbReference>
<dbReference type="Proteomes" id="UP001258017">
    <property type="component" value="Unassembled WGS sequence"/>
</dbReference>
<protein>
    <recommendedName>
        <fullName evidence="2">DUF7041 domain-containing protein</fullName>
    </recommendedName>
</protein>
<evidence type="ECO:0000259" key="2">
    <source>
        <dbReference type="Pfam" id="PF23055"/>
    </source>
</evidence>
<proteinExistence type="predicted"/>
<accession>A0AAD9RF51</accession>
<reference evidence="3" key="1">
    <citation type="submission" date="2021-08" db="EMBL/GenBank/DDBJ databases">
        <authorList>
            <person name="Misof B."/>
            <person name="Oliver O."/>
            <person name="Podsiadlowski L."/>
            <person name="Donath A."/>
            <person name="Peters R."/>
            <person name="Mayer C."/>
            <person name="Rust J."/>
            <person name="Gunkel S."/>
            <person name="Lesny P."/>
            <person name="Martin S."/>
            <person name="Oeyen J.P."/>
            <person name="Petersen M."/>
            <person name="Panagiotis P."/>
            <person name="Wilbrandt J."/>
            <person name="Tanja T."/>
        </authorList>
    </citation>
    <scope>NUCLEOTIDE SEQUENCE</scope>
    <source>
        <strain evidence="3">GBR_01_08_01A</strain>
        <tissue evidence="3">Thorax + abdomen</tissue>
    </source>
</reference>
<dbReference type="InterPro" id="IPR055469">
    <property type="entry name" value="DUF7041"/>
</dbReference>
<organism evidence="3 4">
    <name type="scientific">Odynerus spinipes</name>
    <dbReference type="NCBI Taxonomy" id="1348599"/>
    <lineage>
        <taxon>Eukaryota</taxon>
        <taxon>Metazoa</taxon>
        <taxon>Ecdysozoa</taxon>
        <taxon>Arthropoda</taxon>
        <taxon>Hexapoda</taxon>
        <taxon>Insecta</taxon>
        <taxon>Pterygota</taxon>
        <taxon>Neoptera</taxon>
        <taxon>Endopterygota</taxon>
        <taxon>Hymenoptera</taxon>
        <taxon>Apocrita</taxon>
        <taxon>Aculeata</taxon>
        <taxon>Vespoidea</taxon>
        <taxon>Vespidae</taxon>
        <taxon>Eumeninae</taxon>
        <taxon>Odynerus</taxon>
    </lineage>
</organism>
<name>A0AAD9RF51_9HYME</name>
<dbReference type="PANTHER" id="PTHR33327:SF3">
    <property type="entry name" value="RNA-DIRECTED DNA POLYMERASE"/>
    <property type="match status" value="1"/>
</dbReference>
<feature type="region of interest" description="Disordered" evidence="1">
    <location>
        <begin position="209"/>
        <end position="239"/>
    </location>
</feature>
<evidence type="ECO:0000313" key="3">
    <source>
        <dbReference type="EMBL" id="KAK2578544.1"/>
    </source>
</evidence>
<reference evidence="3" key="2">
    <citation type="journal article" date="2023" name="Commun. Biol.">
        <title>Intrasexual cuticular hydrocarbon dimorphism in a wasp sheds light on hydrocarbon biosynthesis genes in Hymenoptera.</title>
        <authorList>
            <person name="Moris V.C."/>
            <person name="Podsiadlowski L."/>
            <person name="Martin S."/>
            <person name="Oeyen J.P."/>
            <person name="Donath A."/>
            <person name="Petersen M."/>
            <person name="Wilbrandt J."/>
            <person name="Misof B."/>
            <person name="Liedtke D."/>
            <person name="Thamm M."/>
            <person name="Scheiner R."/>
            <person name="Schmitt T."/>
            <person name="Niehuis O."/>
        </authorList>
    </citation>
    <scope>NUCLEOTIDE SEQUENCE</scope>
    <source>
        <strain evidence="3">GBR_01_08_01A</strain>
    </source>
</reference>
<dbReference type="Pfam" id="PF23055">
    <property type="entry name" value="DUF7041"/>
    <property type="match status" value="1"/>
</dbReference>
<sequence length="278" mass="31438">MPLTHSPGKAGTSTDPPSEGNFKEESNKNTDELRINAASVVKLPPFWKENPSLWFVQVESAFAIHRITSDDTKFRYVVLNLDPTALPLVSDIVSRPPEGKKYEALKARLIGAFDETTESKLRKLLRGHEIGDEKPSVFLQRLKNLAGESIRTVLAISEVADLSKLALQADKIADIAKSSISAVEHTGSITMTTTDERIEKLTKMVQALSRRQQSQTRNFERRSRSKTRSQYVRNRSKSRENYNATTNGICYYHNRFADKAWQCKQPCAWKKTPNVLEN</sequence>
<evidence type="ECO:0000256" key="1">
    <source>
        <dbReference type="SAM" id="MobiDB-lite"/>
    </source>
</evidence>
<feature type="region of interest" description="Disordered" evidence="1">
    <location>
        <begin position="1"/>
        <end position="29"/>
    </location>
</feature>
<evidence type="ECO:0000313" key="4">
    <source>
        <dbReference type="Proteomes" id="UP001258017"/>
    </source>
</evidence>
<dbReference type="AlphaFoldDB" id="A0AAD9RF51"/>